<organism evidence="10 11">
    <name type="scientific">Roseococcus suduntuyensis</name>
    <dbReference type="NCBI Taxonomy" id="455361"/>
    <lineage>
        <taxon>Bacteria</taxon>
        <taxon>Pseudomonadati</taxon>
        <taxon>Pseudomonadota</taxon>
        <taxon>Alphaproteobacteria</taxon>
        <taxon>Acetobacterales</taxon>
        <taxon>Roseomonadaceae</taxon>
        <taxon>Roseococcus</taxon>
    </lineage>
</organism>
<evidence type="ECO:0000313" key="10">
    <source>
        <dbReference type="EMBL" id="MBB3898189.1"/>
    </source>
</evidence>
<dbReference type="InterPro" id="IPR000515">
    <property type="entry name" value="MetI-like"/>
</dbReference>
<keyword evidence="4" id="KW-1003">Cell membrane</keyword>
<accession>A0A840A9L0</accession>
<dbReference type="AlphaFoldDB" id="A0A840A9L0"/>
<evidence type="ECO:0000256" key="8">
    <source>
        <dbReference type="SAM" id="Phobius"/>
    </source>
</evidence>
<keyword evidence="11" id="KW-1185">Reference proteome</keyword>
<feature type="transmembrane region" description="Helical" evidence="8">
    <location>
        <begin position="101"/>
        <end position="124"/>
    </location>
</feature>
<dbReference type="Proteomes" id="UP000553193">
    <property type="component" value="Unassembled WGS sequence"/>
</dbReference>
<evidence type="ECO:0000256" key="2">
    <source>
        <dbReference type="ARBA" id="ARBA00007069"/>
    </source>
</evidence>
<name>A0A840A9L0_9PROT</name>
<keyword evidence="5 8" id="KW-0812">Transmembrane</keyword>
<dbReference type="PANTHER" id="PTHR42929">
    <property type="entry name" value="INNER MEMBRANE ABC TRANSPORTER PERMEASE PROTEIN YDCU-RELATED-RELATED"/>
    <property type="match status" value="1"/>
</dbReference>
<comment type="subcellular location">
    <subcellularLocation>
        <location evidence="1">Cell membrane</location>
        <topology evidence="1">Multi-pass membrane protein</topology>
    </subcellularLocation>
</comment>
<evidence type="ECO:0000256" key="4">
    <source>
        <dbReference type="ARBA" id="ARBA00022475"/>
    </source>
</evidence>
<evidence type="ECO:0000256" key="3">
    <source>
        <dbReference type="ARBA" id="ARBA00022448"/>
    </source>
</evidence>
<comment type="caution">
    <text evidence="10">The sequence shown here is derived from an EMBL/GenBank/DDBJ whole genome shotgun (WGS) entry which is preliminary data.</text>
</comment>
<evidence type="ECO:0000256" key="1">
    <source>
        <dbReference type="ARBA" id="ARBA00004651"/>
    </source>
</evidence>
<keyword evidence="6 8" id="KW-1133">Transmembrane helix</keyword>
<feature type="transmembrane region" description="Helical" evidence="8">
    <location>
        <begin position="161"/>
        <end position="179"/>
    </location>
</feature>
<dbReference type="SUPFAM" id="SSF161098">
    <property type="entry name" value="MetI-like"/>
    <property type="match status" value="1"/>
</dbReference>
<dbReference type="EMBL" id="JACIDJ010000002">
    <property type="protein sequence ID" value="MBB3898189.1"/>
    <property type="molecule type" value="Genomic_DNA"/>
</dbReference>
<feature type="domain" description="ABC transmembrane type-1" evidence="9">
    <location>
        <begin position="66"/>
        <end position="270"/>
    </location>
</feature>
<feature type="transmembrane region" description="Helical" evidence="8">
    <location>
        <begin position="246"/>
        <end position="271"/>
    </location>
</feature>
<dbReference type="RefSeq" id="WP_184383273.1">
    <property type="nucleotide sequence ID" value="NZ_JACIDJ010000002.1"/>
</dbReference>
<dbReference type="PROSITE" id="PS50928">
    <property type="entry name" value="ABC_TM1"/>
    <property type="match status" value="1"/>
</dbReference>
<evidence type="ECO:0000259" key="9">
    <source>
        <dbReference type="PROSITE" id="PS50928"/>
    </source>
</evidence>
<dbReference type="Gene3D" id="1.10.3720.10">
    <property type="entry name" value="MetI-like"/>
    <property type="match status" value="1"/>
</dbReference>
<dbReference type="CDD" id="cd06261">
    <property type="entry name" value="TM_PBP2"/>
    <property type="match status" value="1"/>
</dbReference>
<keyword evidence="3" id="KW-0813">Transport</keyword>
<gene>
    <name evidence="10" type="ORF">GGQ83_001626</name>
</gene>
<proteinExistence type="inferred from homology"/>
<feature type="transmembrane region" description="Helical" evidence="8">
    <location>
        <begin position="199"/>
        <end position="225"/>
    </location>
</feature>
<dbReference type="GO" id="GO:0005886">
    <property type="term" value="C:plasma membrane"/>
    <property type="evidence" value="ECO:0007669"/>
    <property type="project" value="UniProtKB-SubCell"/>
</dbReference>
<evidence type="ECO:0000256" key="6">
    <source>
        <dbReference type="ARBA" id="ARBA00022989"/>
    </source>
</evidence>
<evidence type="ECO:0000256" key="7">
    <source>
        <dbReference type="ARBA" id="ARBA00023136"/>
    </source>
</evidence>
<evidence type="ECO:0000313" key="11">
    <source>
        <dbReference type="Proteomes" id="UP000553193"/>
    </source>
</evidence>
<comment type="similarity">
    <text evidence="2">Belongs to the binding-protein-dependent transport system permease family. CysTW subfamily.</text>
</comment>
<evidence type="ECO:0000256" key="5">
    <source>
        <dbReference type="ARBA" id="ARBA00022692"/>
    </source>
</evidence>
<keyword evidence="7 8" id="KW-0472">Membrane</keyword>
<feature type="transmembrane region" description="Helical" evidence="8">
    <location>
        <begin position="60"/>
        <end position="89"/>
    </location>
</feature>
<dbReference type="GO" id="GO:0055085">
    <property type="term" value="P:transmembrane transport"/>
    <property type="evidence" value="ECO:0007669"/>
    <property type="project" value="InterPro"/>
</dbReference>
<sequence length="286" mass="30518">MRLRALTPWLWLAPALLVLVPFFALPLGLLLRNSLGRDEPSGGVEPVFTLENYGSVLTDPFYATVFLNTAGMAAGVGLAALVVGFPYAYAVVRCSARWRGVLLWAVYTPLLVSVIVRVLGWIAITADGGLINAALLATGLSSRPLRILYEVEGMGVGMLHRYLPLMVLPLVNALQRVPWDLLRASSSLGAGPGEGILRIILPLSLPGAVIGFQLVFASVLSDYVLPTLMGTTRFRMLAPALYDEAVTNLATATAAAMAVCALLLVVLMLGLGNLAVRRLAPWARTL</sequence>
<reference evidence="10 11" key="1">
    <citation type="submission" date="2020-08" db="EMBL/GenBank/DDBJ databases">
        <title>Genomic Encyclopedia of Type Strains, Phase IV (KMG-IV): sequencing the most valuable type-strain genomes for metagenomic binning, comparative biology and taxonomic classification.</title>
        <authorList>
            <person name="Goeker M."/>
        </authorList>
    </citation>
    <scope>NUCLEOTIDE SEQUENCE [LARGE SCALE GENOMIC DNA]</scope>
    <source>
        <strain evidence="10 11">DSM 19979</strain>
    </source>
</reference>
<dbReference type="InterPro" id="IPR035906">
    <property type="entry name" value="MetI-like_sf"/>
</dbReference>
<dbReference type="PANTHER" id="PTHR42929:SF5">
    <property type="entry name" value="ABC TRANSPORTER PERMEASE PROTEIN"/>
    <property type="match status" value="1"/>
</dbReference>
<protein>
    <submittedName>
        <fullName evidence="10">Putative spermidine/putrescine transport system permease protein</fullName>
    </submittedName>
</protein>